<dbReference type="Pfam" id="PF02022">
    <property type="entry name" value="Integrase_Zn"/>
    <property type="match status" value="1"/>
</dbReference>
<accession>O91121</accession>
<protein>
    <submittedName>
        <fullName evidence="4">DNA polymerase</fullName>
    </submittedName>
</protein>
<keyword evidence="2" id="KW-0862">Zinc</keyword>
<feature type="domain" description="Integrase-type" evidence="3">
    <location>
        <begin position="16"/>
        <end position="57"/>
    </location>
</feature>
<dbReference type="GO" id="GO:0003676">
    <property type="term" value="F:nucleic acid binding"/>
    <property type="evidence" value="ECO:0007669"/>
    <property type="project" value="InterPro"/>
</dbReference>
<feature type="non-terminal residue" evidence="4">
    <location>
        <position position="133"/>
    </location>
</feature>
<dbReference type="InterPro" id="IPR003308">
    <property type="entry name" value="Integrase_Zn-bd_dom_N"/>
</dbReference>
<dbReference type="Gene3D" id="1.10.10.200">
    <property type="match status" value="1"/>
</dbReference>
<reference evidence="4" key="1">
    <citation type="journal article" date="1997" name="AIDS Res. Hum. Retroviruses">
        <title>HIV type 2 pathogenicity is not related to subtype in rural Guinea Bissau.</title>
        <authorList>
            <person name="Xiang Z."/>
            <person name="Ariyoshi K."/>
            <person name="Wilkins A."/>
            <person name="Dias F."/>
            <person name="Whittle H."/>
            <person name="Breuer J."/>
        </authorList>
    </citation>
    <scope>NUCLEOTIDE SEQUENCE</scope>
    <source>
        <strain evidence="4">A</strain>
    </source>
</reference>
<dbReference type="SUPFAM" id="SSF53098">
    <property type="entry name" value="Ribonuclease H-like"/>
    <property type="match status" value="1"/>
</dbReference>
<proteinExistence type="predicted"/>
<evidence type="ECO:0000256" key="2">
    <source>
        <dbReference type="PROSITE-ProRule" id="PRU00450"/>
    </source>
</evidence>
<dbReference type="Gene3D" id="3.30.420.10">
    <property type="entry name" value="Ribonuclease H-like superfamily/Ribonuclease H"/>
    <property type="match status" value="1"/>
</dbReference>
<keyword evidence="2" id="KW-0863">Zinc-finger</keyword>
<evidence type="ECO:0000259" key="3">
    <source>
        <dbReference type="PROSITE" id="PS50876"/>
    </source>
</evidence>
<keyword evidence="2" id="KW-0479">Metal-binding</keyword>
<dbReference type="InterPro" id="IPR036397">
    <property type="entry name" value="RNaseH_sf"/>
</dbReference>
<keyword evidence="1" id="KW-0229">DNA integration</keyword>
<dbReference type="PROSITE" id="PS50876">
    <property type="entry name" value="ZF_INTEGRASE"/>
    <property type="match status" value="1"/>
</dbReference>
<organismHost>
    <name type="scientific">Homo sapiens</name>
    <name type="common">Human</name>
    <dbReference type="NCBI Taxonomy" id="9606"/>
</organismHost>
<organism evidence="4">
    <name type="scientific">Human immunodeficiency virus 2</name>
    <dbReference type="NCBI Taxonomy" id="11709"/>
    <lineage>
        <taxon>Viruses</taxon>
        <taxon>Riboviria</taxon>
        <taxon>Pararnavirae</taxon>
        <taxon>Artverviricota</taxon>
        <taxon>Revtraviricetes</taxon>
        <taxon>Ortervirales</taxon>
        <taxon>Retroviridae</taxon>
        <taxon>Orthoretrovirinae</taxon>
        <taxon>Lentivirus</taxon>
        <taxon>Lentivirus humimdef2</taxon>
    </lineage>
</organism>
<dbReference type="InterPro" id="IPR012337">
    <property type="entry name" value="RNaseH-like_sf"/>
</dbReference>
<dbReference type="SUPFAM" id="SSF46919">
    <property type="entry name" value="N-terminal Zn binding domain of HIV integrase"/>
    <property type="match status" value="1"/>
</dbReference>
<evidence type="ECO:0000313" key="4">
    <source>
        <dbReference type="EMBL" id="CAA08102.1"/>
    </source>
</evidence>
<gene>
    <name evidence="4" type="primary">pol</name>
</gene>
<dbReference type="GO" id="GO:0015074">
    <property type="term" value="P:DNA integration"/>
    <property type="evidence" value="ECO:0007669"/>
    <property type="project" value="UniProtKB-KW"/>
</dbReference>
<sequence length="133" mass="14874">GSFSKSGTSDWYCSYYKIEPAQEELEKYHSNVKELSHKLGLPNLVARHIVNTCPQCQQKGEDIQGQVNADLGTWQKWPAHTYEGKIIIVAVHVASGFIEAEVIPQESGRQTALFLLKLASRWPMAHLHTDNGA</sequence>
<dbReference type="GO" id="GO:0008270">
    <property type="term" value="F:zinc ion binding"/>
    <property type="evidence" value="ECO:0007669"/>
    <property type="project" value="UniProtKB-KW"/>
</dbReference>
<dbReference type="InterPro" id="IPR017856">
    <property type="entry name" value="Integrase-like_N"/>
</dbReference>
<evidence type="ECO:0000256" key="1">
    <source>
        <dbReference type="ARBA" id="ARBA00022908"/>
    </source>
</evidence>
<feature type="non-terminal residue" evidence="4">
    <location>
        <position position="1"/>
    </location>
</feature>
<reference evidence="4" key="2">
    <citation type="submission" date="1998-05" db="EMBL/GenBank/DDBJ databases">
        <title>Correlation of HIV-2 genotype with progression to AID in vivo.</title>
        <authorList>
            <person name="Grassly N."/>
            <person name="Xiang Z."/>
            <person name="Ariyoshi K."/>
            <person name="Aaby P."/>
            <person name="Jensen H."/>
            <person name="Dias F."/>
            <person name="Whittle H."/>
            <person name="Breuer J."/>
        </authorList>
    </citation>
    <scope>NUCLEOTIDE SEQUENCE</scope>
    <source>
        <strain evidence="4">A</strain>
    </source>
</reference>
<name>O91121_9HIV2</name>
<dbReference type="EMBL" id="AJ008638">
    <property type="protein sequence ID" value="CAA08102.1"/>
    <property type="molecule type" value="Genomic_DNA"/>
</dbReference>